<evidence type="ECO:0000313" key="4">
    <source>
        <dbReference type="Proteomes" id="UP000554235"/>
    </source>
</evidence>
<feature type="compositionally biased region" description="Low complexity" evidence="1">
    <location>
        <begin position="167"/>
        <end position="182"/>
    </location>
</feature>
<keyword evidence="2" id="KW-1133">Transmembrane helix</keyword>
<feature type="transmembrane region" description="Helical" evidence="2">
    <location>
        <begin position="464"/>
        <end position="484"/>
    </location>
</feature>
<feature type="transmembrane region" description="Helical" evidence="2">
    <location>
        <begin position="334"/>
        <end position="353"/>
    </location>
</feature>
<feature type="compositionally biased region" description="Low complexity" evidence="1">
    <location>
        <begin position="231"/>
        <end position="244"/>
    </location>
</feature>
<proteinExistence type="predicted"/>
<feature type="transmembrane region" description="Helical" evidence="2">
    <location>
        <begin position="303"/>
        <end position="322"/>
    </location>
</feature>
<feature type="region of interest" description="Disordered" evidence="1">
    <location>
        <begin position="87"/>
        <end position="246"/>
    </location>
</feature>
<feature type="compositionally biased region" description="Low complexity" evidence="1">
    <location>
        <begin position="102"/>
        <end position="114"/>
    </location>
</feature>
<dbReference type="EMBL" id="JAADYS010000353">
    <property type="protein sequence ID" value="KAF4470406.1"/>
    <property type="molecule type" value="Genomic_DNA"/>
</dbReference>
<name>A0A8H4LKI4_9HYPO</name>
<keyword evidence="2" id="KW-0812">Transmembrane</keyword>
<dbReference type="PANTHER" id="PTHR37577">
    <property type="entry name" value="INTEGRAL MEMBRANE PROTEIN"/>
    <property type="match status" value="1"/>
</dbReference>
<gene>
    <name evidence="3" type="ORF">FALBO_2702</name>
</gene>
<dbReference type="OrthoDB" id="5427664at2759"/>
<keyword evidence="4" id="KW-1185">Reference proteome</keyword>
<sequence length="540" mass="60274">MGHACLGYENNCTVYFDAKNASLVSFGNVTRGHFRPDADVAGIGTVLALVLPTGIGLLVSLIIGFALILDRVPGIYRFLQRRPTLRDWVPSPNQIPRPSVDPSSDTHPLLSTTPPTSPPAPSQHYDPIALHDLPETPQPSPGPTDHDGIGDQQSLSPFHDAEHQYRPPASTSSTAATPISTPVSEHPSLPHRASTAPVAPLRRTNFSDLGPKKSVKTYRPVPRSAPLMKPPSRTTTLKRSLTTPEQDARKYFSDRNTLSEMRYDMLEAIMTSIPDSQILLALGLALSFAGRNKCTMSDYHMKITIYLSLIACTNFCLAFTLVRNFWRSPVAGIVRLLCFTGVLSFLMTVFIWQRRTGYATEPWPSDSRNNSLILLDAVCLMHKHHITDLMELSQSQKDVVGELHSTSNPFVDPDLRSFLVIGIISVITLAIRWYQWMRFRDNGPPREPPKAKSGWLLGIPPKTWFLMGWWVFSWACCGYVYILATRRIFHLRSWLDDSKWMEPDEFSSNPENDVRGFGQVISLVGTAAIILAAMDAMRPR</sequence>
<dbReference type="PANTHER" id="PTHR37577:SF1">
    <property type="entry name" value="INTEGRAL MEMBRANE PROTEIN"/>
    <property type="match status" value="1"/>
</dbReference>
<feature type="transmembrane region" description="Helical" evidence="2">
    <location>
        <begin position="40"/>
        <end position="69"/>
    </location>
</feature>
<comment type="caution">
    <text evidence="3">The sequence shown here is derived from an EMBL/GenBank/DDBJ whole genome shotgun (WGS) entry which is preliminary data.</text>
</comment>
<keyword evidence="2" id="KW-0472">Membrane</keyword>
<reference evidence="3 4" key="1">
    <citation type="submission" date="2020-01" db="EMBL/GenBank/DDBJ databases">
        <title>Identification and distribution of gene clusters putatively required for synthesis of sphingolipid metabolism inhibitors in phylogenetically diverse species of the filamentous fungus Fusarium.</title>
        <authorList>
            <person name="Kim H.-S."/>
            <person name="Busman M."/>
            <person name="Brown D.W."/>
            <person name="Divon H."/>
            <person name="Uhlig S."/>
            <person name="Proctor R.H."/>
        </authorList>
    </citation>
    <scope>NUCLEOTIDE SEQUENCE [LARGE SCALE GENOMIC DNA]</scope>
    <source>
        <strain evidence="3 4">NRRL 20459</strain>
    </source>
</reference>
<evidence type="ECO:0000256" key="2">
    <source>
        <dbReference type="SAM" id="Phobius"/>
    </source>
</evidence>
<organism evidence="3 4">
    <name type="scientific">Fusarium albosuccineum</name>
    <dbReference type="NCBI Taxonomy" id="1237068"/>
    <lineage>
        <taxon>Eukaryota</taxon>
        <taxon>Fungi</taxon>
        <taxon>Dikarya</taxon>
        <taxon>Ascomycota</taxon>
        <taxon>Pezizomycotina</taxon>
        <taxon>Sordariomycetes</taxon>
        <taxon>Hypocreomycetidae</taxon>
        <taxon>Hypocreales</taxon>
        <taxon>Nectriaceae</taxon>
        <taxon>Fusarium</taxon>
        <taxon>Fusarium decemcellulare species complex</taxon>
    </lineage>
</organism>
<feature type="transmembrane region" description="Helical" evidence="2">
    <location>
        <begin position="268"/>
        <end position="291"/>
    </location>
</feature>
<dbReference type="AlphaFoldDB" id="A0A8H4LKI4"/>
<evidence type="ECO:0000313" key="3">
    <source>
        <dbReference type="EMBL" id="KAF4470406.1"/>
    </source>
</evidence>
<feature type="transmembrane region" description="Helical" evidence="2">
    <location>
        <begin position="415"/>
        <end position="434"/>
    </location>
</feature>
<accession>A0A8H4LKI4</accession>
<dbReference type="InterPro" id="IPR053018">
    <property type="entry name" value="Elsinochrome_Biosynth-Asso"/>
</dbReference>
<evidence type="ECO:0000256" key="1">
    <source>
        <dbReference type="SAM" id="MobiDB-lite"/>
    </source>
</evidence>
<protein>
    <submittedName>
        <fullName evidence="3">Uncharacterized protein</fullName>
    </submittedName>
</protein>
<dbReference type="Proteomes" id="UP000554235">
    <property type="component" value="Unassembled WGS sequence"/>
</dbReference>